<dbReference type="SUPFAM" id="SSF56935">
    <property type="entry name" value="Porins"/>
    <property type="match status" value="1"/>
</dbReference>
<evidence type="ECO:0000256" key="5">
    <source>
        <dbReference type="ARBA" id="ARBA00022729"/>
    </source>
</evidence>
<proteinExistence type="inferred from homology"/>
<keyword evidence="10" id="KW-1185">Reference proteome</keyword>
<keyword evidence="3" id="KW-1134">Transmembrane beta strand</keyword>
<reference evidence="10" key="1">
    <citation type="journal article" date="2019" name="Int. J. Syst. Evol. Microbiol.">
        <title>The Global Catalogue of Microorganisms (GCM) 10K type strain sequencing project: providing services to taxonomists for standard genome sequencing and annotation.</title>
        <authorList>
            <consortium name="The Broad Institute Genomics Platform"/>
            <consortium name="The Broad Institute Genome Sequencing Center for Infectious Disease"/>
            <person name="Wu L."/>
            <person name="Ma J."/>
        </authorList>
    </citation>
    <scope>NUCLEOTIDE SEQUENCE [LARGE SCALE GENOMIC DNA]</scope>
    <source>
        <strain evidence="10">KCTC 52127</strain>
    </source>
</reference>
<comment type="subcellular location">
    <subcellularLocation>
        <location evidence="1">Cell outer membrane</location>
        <topology evidence="1">Multi-pass membrane protein</topology>
    </subcellularLocation>
</comment>
<evidence type="ECO:0000313" key="10">
    <source>
        <dbReference type="Proteomes" id="UP001597508"/>
    </source>
</evidence>
<evidence type="ECO:0000256" key="7">
    <source>
        <dbReference type="ARBA" id="ARBA00023237"/>
    </source>
</evidence>
<keyword evidence="7" id="KW-0998">Cell outer membrane</keyword>
<gene>
    <name evidence="9" type="ORF">ACFSRZ_04100</name>
</gene>
<organism evidence="9 10">
    <name type="scientific">Pseudotenacibaculum haliotis</name>
    <dbReference type="NCBI Taxonomy" id="1862138"/>
    <lineage>
        <taxon>Bacteria</taxon>
        <taxon>Pseudomonadati</taxon>
        <taxon>Bacteroidota</taxon>
        <taxon>Flavobacteriia</taxon>
        <taxon>Flavobacteriales</taxon>
        <taxon>Flavobacteriaceae</taxon>
        <taxon>Pseudotenacibaculum</taxon>
    </lineage>
</organism>
<evidence type="ECO:0000313" key="9">
    <source>
        <dbReference type="EMBL" id="MFD2566539.1"/>
    </source>
</evidence>
<dbReference type="Proteomes" id="UP001597508">
    <property type="component" value="Unassembled WGS sequence"/>
</dbReference>
<keyword evidence="4" id="KW-0812">Transmembrane</keyword>
<keyword evidence="5 8" id="KW-0732">Signal</keyword>
<evidence type="ECO:0000256" key="8">
    <source>
        <dbReference type="SAM" id="SignalP"/>
    </source>
</evidence>
<dbReference type="PANTHER" id="PTHR35093:SF8">
    <property type="entry name" value="OUTER MEMBRANE PROTEIN NMB0088-RELATED"/>
    <property type="match status" value="1"/>
</dbReference>
<dbReference type="PANTHER" id="PTHR35093">
    <property type="entry name" value="OUTER MEMBRANE PROTEIN NMB0088-RELATED"/>
    <property type="match status" value="1"/>
</dbReference>
<evidence type="ECO:0000256" key="2">
    <source>
        <dbReference type="ARBA" id="ARBA00008163"/>
    </source>
</evidence>
<sequence>MKKFIFCVAFAAVSFTSYSQALGYEDLAIIFSQNDGNGSARFVAMGGAFGALGGDVSSMTINPAGISVFKGSNASISFQSRSTDYMTTYYGNSITTQEEYFKLSNAGAVFTFTDTNSDDWDKLALGVNYRILADFENTFLASGNSGFASFDNFPLDNSATPILYNIAENQHFTNQYNGDISELNLAFSGVFQGKMHIGAGINFYDLNFSQRATLREANNDGNGNTLDARFYQENFTTGTGFSLSAGFIYKATNFFRIGASYQTPTWFTEIIEETNIVNNDGFLGDTEIIVSNSNVIYDNTAGGNLPVQSLIYKLRTPSKFTLSTALVFGKVGLISLDLSSRNFKGLNLSGDDFTSENAFFDGELRNTKALNLGTEWRLDRLSLRAGLRMEESPDANALNSDNLEGYSLGLGYNFGNVKLDLAYSNSNRTGVYNFYPQYPSQVSPTDLKIDNTMVTAGISISL</sequence>
<protein>
    <submittedName>
        <fullName evidence="9">OmpP1/FadL family transporter</fullName>
    </submittedName>
</protein>
<evidence type="ECO:0000256" key="1">
    <source>
        <dbReference type="ARBA" id="ARBA00004571"/>
    </source>
</evidence>
<dbReference type="EMBL" id="JBHULH010000001">
    <property type="protein sequence ID" value="MFD2566539.1"/>
    <property type="molecule type" value="Genomic_DNA"/>
</dbReference>
<accession>A0ABW5LQR0</accession>
<name>A0ABW5LQR0_9FLAO</name>
<keyword evidence="6" id="KW-0472">Membrane</keyword>
<feature type="chain" id="PRO_5047148504" evidence="8">
    <location>
        <begin position="22"/>
        <end position="462"/>
    </location>
</feature>
<dbReference type="Gene3D" id="2.40.160.60">
    <property type="entry name" value="Outer membrane protein transport protein (OMPP1/FadL/TodX)"/>
    <property type="match status" value="1"/>
</dbReference>
<comment type="caution">
    <text evidence="9">The sequence shown here is derived from an EMBL/GenBank/DDBJ whole genome shotgun (WGS) entry which is preliminary data.</text>
</comment>
<feature type="signal peptide" evidence="8">
    <location>
        <begin position="1"/>
        <end position="21"/>
    </location>
</feature>
<evidence type="ECO:0000256" key="3">
    <source>
        <dbReference type="ARBA" id="ARBA00022452"/>
    </source>
</evidence>
<dbReference type="InterPro" id="IPR005017">
    <property type="entry name" value="OMPP1/FadL/TodX"/>
</dbReference>
<comment type="similarity">
    <text evidence="2">Belongs to the OmpP1/FadL family.</text>
</comment>
<evidence type="ECO:0000256" key="4">
    <source>
        <dbReference type="ARBA" id="ARBA00022692"/>
    </source>
</evidence>
<evidence type="ECO:0000256" key="6">
    <source>
        <dbReference type="ARBA" id="ARBA00023136"/>
    </source>
</evidence>
<dbReference type="RefSeq" id="WP_379665244.1">
    <property type="nucleotide sequence ID" value="NZ_JBHULH010000001.1"/>
</dbReference>